<accession>A0A5J6N0J1</accession>
<evidence type="ECO:0000313" key="2">
    <source>
        <dbReference type="Proteomes" id="UP000325797"/>
    </source>
</evidence>
<dbReference type="AlphaFoldDB" id="A0A5J6N0J1"/>
<dbReference type="KEGG" id="hadh:FRZ61_32650"/>
<dbReference type="EMBL" id="CP042582">
    <property type="protein sequence ID" value="QEX23329.1"/>
    <property type="molecule type" value="Genomic_DNA"/>
</dbReference>
<sequence length="126" mass="14329">MAFWHNTEYALMPQEFDVAIWQLWMPSEERDVHGPIAYLLDMIARSTMAHVDSNRLMRTRKLNQQLTKEARGQRTKEADAKLSARAIAGAPGRFDGVIEIAQCRLRLIDKLFSSSCQTDASSVAFE</sequence>
<organism evidence="1 2">
    <name type="scientific">Hypericibacter adhaerens</name>
    <dbReference type="NCBI Taxonomy" id="2602016"/>
    <lineage>
        <taxon>Bacteria</taxon>
        <taxon>Pseudomonadati</taxon>
        <taxon>Pseudomonadota</taxon>
        <taxon>Alphaproteobacteria</taxon>
        <taxon>Rhodospirillales</taxon>
        <taxon>Dongiaceae</taxon>
        <taxon>Hypericibacter</taxon>
    </lineage>
</organism>
<dbReference type="Proteomes" id="UP000325797">
    <property type="component" value="Chromosome"/>
</dbReference>
<keyword evidence="2" id="KW-1185">Reference proteome</keyword>
<name>A0A5J6N0J1_9PROT</name>
<proteinExistence type="predicted"/>
<protein>
    <submittedName>
        <fullName evidence="1">Uncharacterized protein</fullName>
    </submittedName>
</protein>
<evidence type="ECO:0000313" key="1">
    <source>
        <dbReference type="EMBL" id="QEX23329.1"/>
    </source>
</evidence>
<gene>
    <name evidence="1" type="ORF">FRZ61_32650</name>
</gene>
<reference evidence="1 2" key="1">
    <citation type="submission" date="2019-08" db="EMBL/GenBank/DDBJ databases">
        <title>Hyperibacter terrae gen. nov., sp. nov. and Hyperibacter viscosus sp. nov., two new members in the family Rhodospirillaceae isolated from the rhizosphere of Hypericum perforatum.</title>
        <authorList>
            <person name="Noviana Z."/>
        </authorList>
    </citation>
    <scope>NUCLEOTIDE SEQUENCE [LARGE SCALE GENOMIC DNA]</scope>
    <source>
        <strain evidence="1 2">R5959</strain>
    </source>
</reference>